<feature type="transmembrane region" description="Helical" evidence="11">
    <location>
        <begin position="20"/>
        <end position="39"/>
    </location>
</feature>
<evidence type="ECO:0000256" key="11">
    <source>
        <dbReference type="SAM" id="Phobius"/>
    </source>
</evidence>
<keyword evidence="7 11" id="KW-1133">Transmembrane helix</keyword>
<protein>
    <recommendedName>
        <fullName evidence="10">intramembrane prenyl-peptidase Rce1</fullName>
        <ecNumber evidence="10">3.4.26.1</ecNumber>
    </recommendedName>
</protein>
<keyword evidence="3" id="KW-0645">Protease</keyword>
<keyword evidence="8 11" id="KW-0472">Membrane</keyword>
<dbReference type="PANTHER" id="PTHR13046:SF0">
    <property type="entry name" value="CAAX PRENYL PROTEASE 2"/>
    <property type="match status" value="1"/>
</dbReference>
<evidence type="ECO:0000256" key="3">
    <source>
        <dbReference type="ARBA" id="ARBA00022670"/>
    </source>
</evidence>
<name>A0A015K9U9_RHIIW</name>
<keyword evidence="6" id="KW-0256">Endoplasmic reticulum</keyword>
<dbReference type="Pfam" id="PF02517">
    <property type="entry name" value="Rce1-like"/>
    <property type="match status" value="1"/>
</dbReference>
<dbReference type="STRING" id="1432141.A0A015K9U9"/>
<evidence type="ECO:0000313" key="14">
    <source>
        <dbReference type="Proteomes" id="UP000022910"/>
    </source>
</evidence>
<evidence type="ECO:0000256" key="7">
    <source>
        <dbReference type="ARBA" id="ARBA00022989"/>
    </source>
</evidence>
<dbReference type="AlphaFoldDB" id="A0A015K9U9"/>
<dbReference type="GO" id="GO:0005789">
    <property type="term" value="C:endoplasmic reticulum membrane"/>
    <property type="evidence" value="ECO:0007669"/>
    <property type="project" value="UniProtKB-SubCell"/>
</dbReference>
<feature type="domain" description="CAAX prenyl protease 2/Lysostaphin resistance protein A-like" evidence="12">
    <location>
        <begin position="164"/>
        <end position="272"/>
    </location>
</feature>
<gene>
    <name evidence="13" type="ORF">RirG_013990</name>
</gene>
<comment type="catalytic activity">
    <reaction evidence="9">
        <text>Hydrolyzes the peptide bond -P2-(S-farnesyl or geranylgeranyl)C-P1'-P2'-P3'-COOH where P1' and P2' are amino acids with aliphatic sidechains and P3' is any C-terminal residue.</text>
        <dbReference type="EC" id="3.4.26.1"/>
    </reaction>
</comment>
<dbReference type="GO" id="GO:0004222">
    <property type="term" value="F:metalloendopeptidase activity"/>
    <property type="evidence" value="ECO:0007669"/>
    <property type="project" value="InterPro"/>
</dbReference>
<keyword evidence="14" id="KW-1185">Reference proteome</keyword>
<comment type="caution">
    <text evidence="13">The sequence shown here is derived from an EMBL/GenBank/DDBJ whole genome shotgun (WGS) entry which is preliminary data.</text>
</comment>
<evidence type="ECO:0000256" key="5">
    <source>
        <dbReference type="ARBA" id="ARBA00022801"/>
    </source>
</evidence>
<evidence type="ECO:0000256" key="8">
    <source>
        <dbReference type="ARBA" id="ARBA00023136"/>
    </source>
</evidence>
<evidence type="ECO:0000256" key="2">
    <source>
        <dbReference type="ARBA" id="ARBA00006897"/>
    </source>
</evidence>
<dbReference type="EC" id="3.4.26.1" evidence="10"/>
<evidence type="ECO:0000256" key="10">
    <source>
        <dbReference type="ARBA" id="ARBA00049729"/>
    </source>
</evidence>
<feature type="transmembrane region" description="Helical" evidence="11">
    <location>
        <begin position="230"/>
        <end position="253"/>
    </location>
</feature>
<dbReference type="SMR" id="A0A015K9U9"/>
<proteinExistence type="inferred from homology"/>
<feature type="transmembrane region" description="Helical" evidence="11">
    <location>
        <begin position="60"/>
        <end position="82"/>
    </location>
</feature>
<dbReference type="InterPro" id="IPR039731">
    <property type="entry name" value="Rce1"/>
</dbReference>
<feature type="transmembrane region" description="Helical" evidence="11">
    <location>
        <begin position="259"/>
        <end position="277"/>
    </location>
</feature>
<accession>A0A015K9U9</accession>
<feature type="transmembrane region" description="Helical" evidence="11">
    <location>
        <begin position="289"/>
        <end position="308"/>
    </location>
</feature>
<dbReference type="GO" id="GO:0071586">
    <property type="term" value="P:CAAX-box protein processing"/>
    <property type="evidence" value="ECO:0007669"/>
    <property type="project" value="InterPro"/>
</dbReference>
<reference evidence="13 14" key="1">
    <citation type="submission" date="2014-02" db="EMBL/GenBank/DDBJ databases">
        <title>Single nucleus genome sequencing reveals high similarity among nuclei of an endomycorrhizal fungus.</title>
        <authorList>
            <person name="Lin K."/>
            <person name="Geurts R."/>
            <person name="Zhang Z."/>
            <person name="Limpens E."/>
            <person name="Saunders D.G."/>
            <person name="Mu D."/>
            <person name="Pang E."/>
            <person name="Cao H."/>
            <person name="Cha H."/>
            <person name="Lin T."/>
            <person name="Zhou Q."/>
            <person name="Shang Y."/>
            <person name="Li Y."/>
            <person name="Ivanov S."/>
            <person name="Sharma T."/>
            <person name="Velzen R.V."/>
            <person name="Ruijter N.D."/>
            <person name="Aanen D.K."/>
            <person name="Win J."/>
            <person name="Kamoun S."/>
            <person name="Bisseling T."/>
            <person name="Huang S."/>
        </authorList>
    </citation>
    <scope>NUCLEOTIDE SEQUENCE [LARGE SCALE GENOMIC DNA]</scope>
    <source>
        <strain evidence="14">DAOM197198w</strain>
    </source>
</reference>
<organism evidence="13 14">
    <name type="scientific">Rhizophagus irregularis (strain DAOM 197198w)</name>
    <name type="common">Glomus intraradices</name>
    <dbReference type="NCBI Taxonomy" id="1432141"/>
    <lineage>
        <taxon>Eukaryota</taxon>
        <taxon>Fungi</taxon>
        <taxon>Fungi incertae sedis</taxon>
        <taxon>Mucoromycota</taxon>
        <taxon>Glomeromycotina</taxon>
        <taxon>Glomeromycetes</taxon>
        <taxon>Glomerales</taxon>
        <taxon>Glomeraceae</taxon>
        <taxon>Rhizophagus</taxon>
    </lineage>
</organism>
<dbReference type="Proteomes" id="UP000022910">
    <property type="component" value="Unassembled WGS sequence"/>
</dbReference>
<keyword evidence="4 11" id="KW-0812">Transmembrane</keyword>
<comment type="similarity">
    <text evidence="2">Belongs to the peptidase U48 family.</text>
</comment>
<evidence type="ECO:0000256" key="4">
    <source>
        <dbReference type="ARBA" id="ARBA00022692"/>
    </source>
</evidence>
<dbReference type="EMBL" id="JEMT01008998">
    <property type="protein sequence ID" value="EXX78552.1"/>
    <property type="molecule type" value="Genomic_DNA"/>
</dbReference>
<evidence type="ECO:0000256" key="6">
    <source>
        <dbReference type="ARBA" id="ARBA00022824"/>
    </source>
</evidence>
<dbReference type="OrthoDB" id="271604at2759"/>
<evidence type="ECO:0000256" key="1">
    <source>
        <dbReference type="ARBA" id="ARBA00004477"/>
    </source>
</evidence>
<keyword evidence="5" id="KW-0378">Hydrolase</keyword>
<dbReference type="PANTHER" id="PTHR13046">
    <property type="entry name" value="PROTEASE U48 CAAX PRENYL PROTEASE RCE1"/>
    <property type="match status" value="1"/>
</dbReference>
<dbReference type="OMA" id="HSFCNWC"/>
<sequence length="329" mass="36885">MGINLDHIIKSDSDPIIPPFYAIFNCVFFTLCFVGGLYFSKTTRIGGNNPQLTKDHPKVIMNRGISVIISCSISFIGVWFLIRLCGGFDDSATVLTEIKTTWVLLGFSLPTSSYYLLNTLLIPLGLTMSLFAGPLLIKFLDKELPFQAAFSWQDDVFDYIGSLIGFRNLIFAPFTEEYVFRCCMVPLLALANFSHAQIIFLSPLVFGIAHVHHAWETYINRGRTAEAAKVAIVISGFQLTYTTLFGWYATFLFVRTGHIIPPFFAHMFCNMMGFPSINISTYSEGIKKVVIVALFGGVITFVFSLFPATNPSLYGDVEKSIYWYNTTNN</sequence>
<dbReference type="HOGENOM" id="CLU_049909_1_0_1"/>
<evidence type="ECO:0000259" key="12">
    <source>
        <dbReference type="Pfam" id="PF02517"/>
    </source>
</evidence>
<evidence type="ECO:0000313" key="13">
    <source>
        <dbReference type="EMBL" id="EXX78552.1"/>
    </source>
</evidence>
<feature type="transmembrane region" description="Helical" evidence="11">
    <location>
        <begin position="114"/>
        <end position="136"/>
    </location>
</feature>
<dbReference type="InterPro" id="IPR003675">
    <property type="entry name" value="Rce1/LyrA-like_dom"/>
</dbReference>
<evidence type="ECO:0000256" key="9">
    <source>
        <dbReference type="ARBA" id="ARBA00047280"/>
    </source>
</evidence>
<comment type="subcellular location">
    <subcellularLocation>
        <location evidence="1">Endoplasmic reticulum membrane</location>
        <topology evidence="1">Multi-pass membrane protein</topology>
    </subcellularLocation>
</comment>